<dbReference type="AlphaFoldDB" id="A0A286D6I6"/>
<dbReference type="InterPro" id="IPR037459">
    <property type="entry name" value="RhgT-like"/>
</dbReference>
<evidence type="ECO:0000313" key="6">
    <source>
        <dbReference type="EMBL" id="SOD54247.1"/>
    </source>
</evidence>
<name>A0A286D6I6_9GAMM</name>
<keyword evidence="2" id="KW-0378">Hydrolase</keyword>
<dbReference type="OrthoDB" id="191551at2"/>
<dbReference type="SUPFAM" id="SSF52266">
    <property type="entry name" value="SGNH hydrolase"/>
    <property type="match status" value="1"/>
</dbReference>
<keyword evidence="3" id="KW-0732">Signal</keyword>
<evidence type="ECO:0000313" key="7">
    <source>
        <dbReference type="Proteomes" id="UP000219374"/>
    </source>
</evidence>
<dbReference type="CDD" id="cd02221">
    <property type="entry name" value="cupin_TM1287-like"/>
    <property type="match status" value="1"/>
</dbReference>
<dbReference type="PANTHER" id="PTHR43695:SF1">
    <property type="entry name" value="RHAMNOGALACTURONAN ACETYLESTERASE"/>
    <property type="match status" value="1"/>
</dbReference>
<dbReference type="PANTHER" id="PTHR43695">
    <property type="entry name" value="PUTATIVE (AFU_ORTHOLOGUE AFUA_2G17250)-RELATED"/>
    <property type="match status" value="1"/>
</dbReference>
<sequence length="375" mass="41116">MPKWSVIGFVCAFFALTAHAGNPPRQVFIAGDSTASEYGPERAPRQGWGQALDSFLDDSFAVRNRAKSGRSSRSFIEQGWLDGIAGEIKTGDVLLIQFGHNDAKIEDPQRYNEPRQAFGQWLMRYVDLARQHGATPILITPVAVRRFDGSEPVDTHGPYAQAVRELAAAQNVGLIDLTRSSMDWLRALGPAPSRDYYLHVPEQQQADDVHFQRRGAVAIACLVVDGWKRLDPSLAPHAVRDTDCGAPATALADQAAQRYPSLVVSEDELAVDQPGPHGGAGQTTAYPFFRDVPGLAFEFRKRVLHKGAGIGLHQHRKDEIYYVLSGNGRYVLDGRQHQVGPGDAMLTRPGSSHAIQQSGEEDLVLLIMYGKSPTQ</sequence>
<dbReference type="Gene3D" id="3.40.50.1110">
    <property type="entry name" value="SGNH hydrolase"/>
    <property type="match status" value="1"/>
</dbReference>
<reference evidence="6 7" key="1">
    <citation type="submission" date="2017-09" db="EMBL/GenBank/DDBJ databases">
        <authorList>
            <person name="Ehlers B."/>
            <person name="Leendertz F.H."/>
        </authorList>
    </citation>
    <scope>NUCLEOTIDE SEQUENCE [LARGE SCALE GENOMIC DNA]</scope>
    <source>
        <strain evidence="6 7">CGMCC 1.10978</strain>
    </source>
</reference>
<feature type="domain" description="Cupin type-2" evidence="4">
    <location>
        <begin position="304"/>
        <end position="368"/>
    </location>
</feature>
<dbReference type="InterPro" id="IPR013096">
    <property type="entry name" value="Cupin_2"/>
</dbReference>
<dbReference type="InterPro" id="IPR014710">
    <property type="entry name" value="RmlC-like_jellyroll"/>
</dbReference>
<dbReference type="Proteomes" id="UP000219374">
    <property type="component" value="Unassembled WGS sequence"/>
</dbReference>
<accession>A0A286D6I6</accession>
<dbReference type="InterPro" id="IPR036514">
    <property type="entry name" value="SGNH_hydro_sf"/>
</dbReference>
<dbReference type="Pfam" id="PF07883">
    <property type="entry name" value="Cupin_2"/>
    <property type="match status" value="1"/>
</dbReference>
<dbReference type="InterPro" id="IPR011051">
    <property type="entry name" value="RmlC_Cupin_sf"/>
</dbReference>
<dbReference type="InterPro" id="IPR013830">
    <property type="entry name" value="SGNH_hydro"/>
</dbReference>
<dbReference type="CDD" id="cd01821">
    <property type="entry name" value="Rhamnogalacturan_acetylesterase_like"/>
    <property type="match status" value="1"/>
</dbReference>
<evidence type="ECO:0000256" key="3">
    <source>
        <dbReference type="SAM" id="SignalP"/>
    </source>
</evidence>
<dbReference type="SUPFAM" id="SSF51182">
    <property type="entry name" value="RmlC-like cupins"/>
    <property type="match status" value="1"/>
</dbReference>
<dbReference type="GO" id="GO:0016788">
    <property type="term" value="F:hydrolase activity, acting on ester bonds"/>
    <property type="evidence" value="ECO:0007669"/>
    <property type="project" value="UniProtKB-ARBA"/>
</dbReference>
<proteinExistence type="inferred from homology"/>
<dbReference type="Pfam" id="PF13472">
    <property type="entry name" value="Lipase_GDSL_2"/>
    <property type="match status" value="1"/>
</dbReference>
<evidence type="ECO:0000256" key="1">
    <source>
        <dbReference type="ARBA" id="ARBA00008668"/>
    </source>
</evidence>
<comment type="similarity">
    <text evidence="1">Belongs to the 'GDSL' lipolytic enzyme family.</text>
</comment>
<evidence type="ECO:0000259" key="5">
    <source>
        <dbReference type="Pfam" id="PF13472"/>
    </source>
</evidence>
<dbReference type="RefSeq" id="WP_097121486.1">
    <property type="nucleotide sequence ID" value="NZ_OCND01000003.1"/>
</dbReference>
<keyword evidence="7" id="KW-1185">Reference proteome</keyword>
<gene>
    <name evidence="6" type="ORF">SAMN06296416_103170</name>
</gene>
<feature type="signal peptide" evidence="3">
    <location>
        <begin position="1"/>
        <end position="20"/>
    </location>
</feature>
<evidence type="ECO:0000256" key="2">
    <source>
        <dbReference type="ARBA" id="ARBA00022801"/>
    </source>
</evidence>
<protein>
    <submittedName>
        <fullName evidence="6">Lysophospholipase L1</fullName>
    </submittedName>
</protein>
<dbReference type="Gene3D" id="2.60.120.10">
    <property type="entry name" value="Jelly Rolls"/>
    <property type="match status" value="1"/>
</dbReference>
<dbReference type="EMBL" id="OCND01000003">
    <property type="protein sequence ID" value="SOD54247.1"/>
    <property type="molecule type" value="Genomic_DNA"/>
</dbReference>
<feature type="domain" description="SGNH hydrolase-type esterase" evidence="5">
    <location>
        <begin position="31"/>
        <end position="215"/>
    </location>
</feature>
<organism evidence="6 7">
    <name type="scientific">Pseudoxanthomonas wuyuanensis</name>
    <dbReference type="NCBI Taxonomy" id="1073196"/>
    <lineage>
        <taxon>Bacteria</taxon>
        <taxon>Pseudomonadati</taxon>
        <taxon>Pseudomonadota</taxon>
        <taxon>Gammaproteobacteria</taxon>
        <taxon>Lysobacterales</taxon>
        <taxon>Lysobacteraceae</taxon>
        <taxon>Pseudoxanthomonas</taxon>
    </lineage>
</organism>
<evidence type="ECO:0000259" key="4">
    <source>
        <dbReference type="Pfam" id="PF07883"/>
    </source>
</evidence>
<feature type="chain" id="PRO_5013035635" evidence="3">
    <location>
        <begin position="21"/>
        <end position="375"/>
    </location>
</feature>